<dbReference type="AlphaFoldDB" id="A0A1R1I8T6"/>
<dbReference type="EMBL" id="MTHD01000002">
    <property type="protein sequence ID" value="OMG55188.1"/>
    <property type="molecule type" value="Genomic_DNA"/>
</dbReference>
<accession>A0A1R1I8T6</accession>
<evidence type="ECO:0000313" key="2">
    <source>
        <dbReference type="Proteomes" id="UP000187526"/>
    </source>
</evidence>
<evidence type="ECO:0008006" key="3">
    <source>
        <dbReference type="Google" id="ProtNLM"/>
    </source>
</evidence>
<evidence type="ECO:0000313" key="1">
    <source>
        <dbReference type="EMBL" id="OMG55188.1"/>
    </source>
</evidence>
<dbReference type="STRING" id="418702.BJN45_08590"/>
<sequence>MPIYESIFILVAAAGVWFWLDTLKAREIGILAAQNACADEGLQFLDETVIGRVNALARDDDGRLRLRRTLTFEYSDTGNNRRNGSVTLLGHQVEYLHLRPQLYVVPNSKDSHENRH</sequence>
<dbReference type="InterPro" id="IPR021732">
    <property type="entry name" value="DUF3301"/>
</dbReference>
<dbReference type="Proteomes" id="UP000187526">
    <property type="component" value="Unassembled WGS sequence"/>
</dbReference>
<dbReference type="OrthoDB" id="5959530at2"/>
<reference evidence="1 2" key="1">
    <citation type="submission" date="2016-10" db="EMBL/GenBank/DDBJ databases">
        <title>Alkaliphiles isolated from bioreactors.</title>
        <authorList>
            <person name="Salah Z."/>
            <person name="Rout S.P."/>
            <person name="Humphreys P.N."/>
        </authorList>
    </citation>
    <scope>NUCLEOTIDE SEQUENCE [LARGE SCALE GENOMIC DNA]</scope>
    <source>
        <strain evidence="1 2">ZS02</strain>
    </source>
</reference>
<gene>
    <name evidence="1" type="ORF">BJN45_08590</name>
</gene>
<dbReference type="Pfam" id="PF11743">
    <property type="entry name" value="DUF3301"/>
    <property type="match status" value="1"/>
</dbReference>
<organism evidence="1 2">
    <name type="scientific">Azonexus hydrophilus</name>
    <dbReference type="NCBI Taxonomy" id="418702"/>
    <lineage>
        <taxon>Bacteria</taxon>
        <taxon>Pseudomonadati</taxon>
        <taxon>Pseudomonadota</taxon>
        <taxon>Betaproteobacteria</taxon>
        <taxon>Rhodocyclales</taxon>
        <taxon>Azonexaceae</taxon>
        <taxon>Azonexus</taxon>
    </lineage>
</organism>
<proteinExistence type="predicted"/>
<keyword evidence="2" id="KW-1185">Reference proteome</keyword>
<name>A0A1R1I8T6_9RHOO</name>
<dbReference type="RefSeq" id="WP_076094006.1">
    <property type="nucleotide sequence ID" value="NZ_MTHD01000002.1"/>
</dbReference>
<comment type="caution">
    <text evidence="1">The sequence shown here is derived from an EMBL/GenBank/DDBJ whole genome shotgun (WGS) entry which is preliminary data.</text>
</comment>
<protein>
    <recommendedName>
        <fullName evidence="3">DUF3301 domain-containing protein</fullName>
    </recommendedName>
</protein>